<keyword evidence="3" id="KW-0732">Signal</keyword>
<dbReference type="InParanoid" id="D8Q7J2"/>
<keyword evidence="2" id="KW-0378">Hydrolase</keyword>
<protein>
    <recommendedName>
        <fullName evidence="4">Peptidase S33 tripeptidyl aminopeptidase-like C-terminal domain-containing protein</fullName>
    </recommendedName>
</protein>
<comment type="similarity">
    <text evidence="1">Belongs to the peptidase S33 family.</text>
</comment>
<evidence type="ECO:0000256" key="3">
    <source>
        <dbReference type="SAM" id="SignalP"/>
    </source>
</evidence>
<evidence type="ECO:0000256" key="2">
    <source>
        <dbReference type="ARBA" id="ARBA00022801"/>
    </source>
</evidence>
<dbReference type="InterPro" id="IPR013595">
    <property type="entry name" value="Pept_S33_TAP-like_C"/>
</dbReference>
<keyword evidence="6" id="KW-1185">Reference proteome</keyword>
<evidence type="ECO:0000259" key="4">
    <source>
        <dbReference type="Pfam" id="PF08386"/>
    </source>
</evidence>
<dbReference type="Gene3D" id="3.40.50.1820">
    <property type="entry name" value="alpha/beta hydrolase"/>
    <property type="match status" value="1"/>
</dbReference>
<dbReference type="PANTHER" id="PTHR43248:SF25">
    <property type="entry name" value="AB HYDROLASE-1 DOMAIN-CONTAINING PROTEIN-RELATED"/>
    <property type="match status" value="1"/>
</dbReference>
<name>D8Q7J2_SCHCM</name>
<feature type="signal peptide" evidence="3">
    <location>
        <begin position="1"/>
        <end position="21"/>
    </location>
</feature>
<dbReference type="VEuPathDB" id="FungiDB:SCHCODRAFT_02629174"/>
<dbReference type="HOGENOM" id="CLU_013364_5_1_1"/>
<evidence type="ECO:0000256" key="1">
    <source>
        <dbReference type="ARBA" id="ARBA00010088"/>
    </source>
</evidence>
<dbReference type="KEGG" id="scm:SCHCO_02629174"/>
<dbReference type="InterPro" id="IPR029058">
    <property type="entry name" value="AB_hydrolase_fold"/>
</dbReference>
<dbReference type="SUPFAM" id="SSF53474">
    <property type="entry name" value="alpha/beta-Hydrolases"/>
    <property type="match status" value="1"/>
</dbReference>
<evidence type="ECO:0000313" key="6">
    <source>
        <dbReference type="Proteomes" id="UP000007431"/>
    </source>
</evidence>
<sequence>MARTTSLFPAGVIIVAGQALGSSATARNAGVAWFSCGDFDPQYSAGDAQNITCGYYEVPLDYADETVGTAKLAVVKYPATGERVGTLFVNPGGPGNSGVAFVVEYGANLSAITGGNYDLVSWDPRGSDGFTDPGPPTCFNSAAEYYEYYNGTLQVTGIDIKGNLSDGDQVAELYSHVGEMEAKLKGEGQRCAAGKNGDTLHYIGTAATARDLVSLADYLEPGVQGINYWGVSYGTMLGITFVNMFPERVGRVVLDGCMDPILYMTEPSTQYFLNSLESSDETFAGFTAACAMAGKAGCPLVKNDNDTAADIEQHFQDMLDLAHNLTIGGADMSQVPTSAEARVNLYNTLQLTQTWSSAAGLLHDWGLALEALAANESVPAEIAAELSSMKTNFSVVPSHANEAILCSDVVDAGNMTMRDGFDAIVSASENVSPLFGPQWGNSGNACFAWPVRAVERYTGPWDNKPKNPVLIIGNTADPITPFKNAQLMADLLGDSAVLVRQDGLGHTSLAEQSSCTIGIINKYFTEGSLPENDATVCEIDDSVVLFPNPNVTQASVRRSILDATYKAG</sequence>
<dbReference type="PANTHER" id="PTHR43248">
    <property type="entry name" value="2-SUCCINYL-6-HYDROXY-2,4-CYCLOHEXADIENE-1-CARBOXYLATE SYNTHASE"/>
    <property type="match status" value="1"/>
</dbReference>
<dbReference type="Pfam" id="PF08386">
    <property type="entry name" value="Abhydrolase_4"/>
    <property type="match status" value="1"/>
</dbReference>
<dbReference type="OrthoDB" id="425534at2759"/>
<dbReference type="eggNOG" id="ENOG502SIH4">
    <property type="taxonomic scope" value="Eukaryota"/>
</dbReference>
<dbReference type="AlphaFoldDB" id="D8Q7J2"/>
<dbReference type="EMBL" id="GL377307">
    <property type="protein sequence ID" value="EFI96033.1"/>
    <property type="molecule type" value="Genomic_DNA"/>
</dbReference>
<accession>D8Q7J2</accession>
<dbReference type="GO" id="GO:0016787">
    <property type="term" value="F:hydrolase activity"/>
    <property type="evidence" value="ECO:0007669"/>
    <property type="project" value="UniProtKB-KW"/>
</dbReference>
<feature type="domain" description="Peptidase S33 tripeptidyl aminopeptidase-like C-terminal" evidence="4">
    <location>
        <begin position="432"/>
        <end position="535"/>
    </location>
</feature>
<proteinExistence type="inferred from homology"/>
<dbReference type="GeneID" id="9586683"/>
<dbReference type="InterPro" id="IPR051601">
    <property type="entry name" value="Serine_prot/Carboxylest_S33"/>
</dbReference>
<organism evidence="6">
    <name type="scientific">Schizophyllum commune (strain H4-8 / FGSC 9210)</name>
    <name type="common">Split gill fungus</name>
    <dbReference type="NCBI Taxonomy" id="578458"/>
    <lineage>
        <taxon>Eukaryota</taxon>
        <taxon>Fungi</taxon>
        <taxon>Dikarya</taxon>
        <taxon>Basidiomycota</taxon>
        <taxon>Agaricomycotina</taxon>
        <taxon>Agaricomycetes</taxon>
        <taxon>Agaricomycetidae</taxon>
        <taxon>Agaricales</taxon>
        <taxon>Schizophyllaceae</taxon>
        <taxon>Schizophyllum</taxon>
    </lineage>
</organism>
<gene>
    <name evidence="5" type="ORF">SCHCODRAFT_235404</name>
</gene>
<evidence type="ECO:0000313" key="5">
    <source>
        <dbReference type="EMBL" id="EFI96033.1"/>
    </source>
</evidence>
<dbReference type="RefSeq" id="XP_003030936.1">
    <property type="nucleotide sequence ID" value="XM_003030890.1"/>
</dbReference>
<feature type="chain" id="PRO_5003120691" description="Peptidase S33 tripeptidyl aminopeptidase-like C-terminal domain-containing protein" evidence="3">
    <location>
        <begin position="22"/>
        <end position="568"/>
    </location>
</feature>
<reference evidence="5 6" key="1">
    <citation type="journal article" date="2010" name="Nat. Biotechnol.">
        <title>Genome sequence of the model mushroom Schizophyllum commune.</title>
        <authorList>
            <person name="Ohm R.A."/>
            <person name="de Jong J.F."/>
            <person name="Lugones L.G."/>
            <person name="Aerts A."/>
            <person name="Kothe E."/>
            <person name="Stajich J.E."/>
            <person name="de Vries R.P."/>
            <person name="Record E."/>
            <person name="Levasseur A."/>
            <person name="Baker S.E."/>
            <person name="Bartholomew K.A."/>
            <person name="Coutinho P.M."/>
            <person name="Erdmann S."/>
            <person name="Fowler T.J."/>
            <person name="Gathman A.C."/>
            <person name="Lombard V."/>
            <person name="Henrissat B."/>
            <person name="Knabe N."/>
            <person name="Kuees U."/>
            <person name="Lilly W.W."/>
            <person name="Lindquist E."/>
            <person name="Lucas S."/>
            <person name="Magnuson J.K."/>
            <person name="Piumi F."/>
            <person name="Raudaskoski M."/>
            <person name="Salamov A."/>
            <person name="Schmutz J."/>
            <person name="Schwarze F.W.M.R."/>
            <person name="vanKuyk P.A."/>
            <person name="Horton J.S."/>
            <person name="Grigoriev I.V."/>
            <person name="Woesten H.A.B."/>
        </authorList>
    </citation>
    <scope>NUCLEOTIDE SEQUENCE [LARGE SCALE GENOMIC DNA]</scope>
    <source>
        <strain evidence="6">H4-8 / FGSC 9210</strain>
    </source>
</reference>
<dbReference type="Proteomes" id="UP000007431">
    <property type="component" value="Unassembled WGS sequence"/>
</dbReference>